<evidence type="ECO:0000313" key="2">
    <source>
        <dbReference type="Proteomes" id="UP000515917"/>
    </source>
</evidence>
<evidence type="ECO:0000313" key="1">
    <source>
        <dbReference type="EMBL" id="QBC44422.1"/>
    </source>
</evidence>
<proteinExistence type="predicted"/>
<dbReference type="KEGG" id="ifl:C1H71_13385"/>
<gene>
    <name evidence="1" type="ORF">C1H71_13385</name>
</gene>
<name>A0A7G3GBK4_9NEIS</name>
<accession>A0A7G3GBK4</accession>
<sequence>MSKTLQIAENLAIFTANHERVGDIFAPAVSELCRLAAIEQAAINNKTEPFGYFRCNSFGWEDCREDDEGAIALYERPPIRIIGKPTTEAIMQTSTKN</sequence>
<dbReference type="Proteomes" id="UP000515917">
    <property type="component" value="Chromosome"/>
</dbReference>
<dbReference type="RefSeq" id="WP_130106960.1">
    <property type="nucleotide sequence ID" value="NZ_CP025781.1"/>
</dbReference>
<keyword evidence="2" id="KW-1185">Reference proteome</keyword>
<dbReference type="AlphaFoldDB" id="A0A7G3GBK4"/>
<reference evidence="1 2" key="1">
    <citation type="submission" date="2018-01" db="EMBL/GenBank/DDBJ databases">
        <title>Genome sequence of Iodobacter sp. strain PCH194 isolated from Indian Trans-Himalaya.</title>
        <authorList>
            <person name="Kumar V."/>
            <person name="Thakur V."/>
            <person name="Kumar S."/>
            <person name="Singh D."/>
        </authorList>
    </citation>
    <scope>NUCLEOTIDE SEQUENCE [LARGE SCALE GENOMIC DNA]</scope>
    <source>
        <strain evidence="1 2">PCH194</strain>
    </source>
</reference>
<organism evidence="1 2">
    <name type="scientific">Iodobacter fluviatilis</name>
    <dbReference type="NCBI Taxonomy" id="537"/>
    <lineage>
        <taxon>Bacteria</taxon>
        <taxon>Pseudomonadati</taxon>
        <taxon>Pseudomonadota</taxon>
        <taxon>Betaproteobacteria</taxon>
        <taxon>Neisseriales</taxon>
        <taxon>Chitinibacteraceae</taxon>
        <taxon>Iodobacter</taxon>
    </lineage>
</organism>
<dbReference type="EMBL" id="CP025781">
    <property type="protein sequence ID" value="QBC44422.1"/>
    <property type="molecule type" value="Genomic_DNA"/>
</dbReference>
<protein>
    <submittedName>
        <fullName evidence="1">Uncharacterized protein</fullName>
    </submittedName>
</protein>